<dbReference type="EMBL" id="CP031385">
    <property type="protein sequence ID" value="QPG93573.1"/>
    <property type="molecule type" value="Genomic_DNA"/>
</dbReference>
<sequence>MCLIRAYRSAAQSPEDGDFFKFRLQDARYDNGEYLTQGLVNHAGRSCVLSLDMLMEAGLYSLYPELSKETNSWTNRVLELREAWSTERATNQREVQLALQIARKCFPGIDISDVAAILLSFKNRKCKRKLHESRDNDNKYGPDEVQRYLRLIELMKSLGADGWSSVSRLQPLDSTKLLANVLECSDQHV</sequence>
<gene>
    <name evidence="1" type="ORF">C2857_000937</name>
</gene>
<reference evidence="1 2" key="1">
    <citation type="journal article" date="2018" name="PLoS Genet.">
        <title>Repeat elements organise 3D genome structure and mediate transcription in the filamentous fungus Epichloe festucae.</title>
        <authorList>
            <person name="Winter D.J."/>
            <person name="Ganley A.R.D."/>
            <person name="Young C.A."/>
            <person name="Liachko I."/>
            <person name="Schardl C.L."/>
            <person name="Dupont P.Y."/>
            <person name="Berry D."/>
            <person name="Ram A."/>
            <person name="Scott B."/>
            <person name="Cox M.P."/>
        </authorList>
    </citation>
    <scope>NUCLEOTIDE SEQUENCE [LARGE SCALE GENOMIC DNA]</scope>
    <source>
        <strain evidence="1 2">Fl1</strain>
    </source>
</reference>
<dbReference type="Proteomes" id="UP000594364">
    <property type="component" value="Chromosome 1"/>
</dbReference>
<proteinExistence type="predicted"/>
<evidence type="ECO:0000313" key="2">
    <source>
        <dbReference type="Proteomes" id="UP000594364"/>
    </source>
</evidence>
<name>A0A7S9PRJ2_EPIFF</name>
<evidence type="ECO:0000313" key="1">
    <source>
        <dbReference type="EMBL" id="QPG93573.1"/>
    </source>
</evidence>
<keyword evidence="2" id="KW-1185">Reference proteome</keyword>
<dbReference type="OrthoDB" id="4152607at2759"/>
<dbReference type="AlphaFoldDB" id="A0A7S9PRJ2"/>
<accession>A0A7S9PRJ2</accession>
<protein>
    <submittedName>
        <fullName evidence="1">Uncharacterized protein</fullName>
    </submittedName>
</protein>
<organism evidence="1 2">
    <name type="scientific">Epichloe festucae (strain Fl1)</name>
    <dbReference type="NCBI Taxonomy" id="877507"/>
    <lineage>
        <taxon>Eukaryota</taxon>
        <taxon>Fungi</taxon>
        <taxon>Dikarya</taxon>
        <taxon>Ascomycota</taxon>
        <taxon>Pezizomycotina</taxon>
        <taxon>Sordariomycetes</taxon>
        <taxon>Hypocreomycetidae</taxon>
        <taxon>Hypocreales</taxon>
        <taxon>Clavicipitaceae</taxon>
        <taxon>Epichloe</taxon>
    </lineage>
</organism>